<evidence type="ECO:0000259" key="1">
    <source>
        <dbReference type="SMART" id="SM00966"/>
    </source>
</evidence>
<sequence>MKSTGIIRRIDDFGRIVIPKEIRKAKRIHDMDPLEIYVDDEFILLRKYDIGETPKDILDDFAEAIEGHPYRKRIMGLLADVRELLNQEKAPDAAATAIERKNK</sequence>
<organism evidence="2 3">
    <name type="scientific">Solibaculum intestinale</name>
    <dbReference type="NCBI Taxonomy" id="3133165"/>
    <lineage>
        <taxon>Bacteria</taxon>
        <taxon>Bacillati</taxon>
        <taxon>Bacillota</taxon>
        <taxon>Clostridia</taxon>
        <taxon>Eubacteriales</taxon>
        <taxon>Oscillospiraceae</taxon>
        <taxon>Solibaculum</taxon>
    </lineage>
</organism>
<protein>
    <submittedName>
        <fullName evidence="2">AbrB/MazE/SpoVT family DNA-binding domain-containing protein</fullName>
    </submittedName>
</protein>
<keyword evidence="3" id="KW-1185">Reference proteome</keyword>
<dbReference type="NCBIfam" id="TIGR01439">
    <property type="entry name" value="lp_hng_hel_AbrB"/>
    <property type="match status" value="1"/>
</dbReference>
<gene>
    <name evidence="2" type="ORF">WMO26_08225</name>
</gene>
<dbReference type="GO" id="GO:0003677">
    <property type="term" value="F:DNA binding"/>
    <property type="evidence" value="ECO:0007669"/>
    <property type="project" value="UniProtKB-KW"/>
</dbReference>
<dbReference type="EMBL" id="JBBMFD010000012">
    <property type="protein sequence ID" value="MEQ2440806.1"/>
    <property type="molecule type" value="Genomic_DNA"/>
</dbReference>
<dbReference type="InterPro" id="IPR007159">
    <property type="entry name" value="SpoVT-AbrB_dom"/>
</dbReference>
<reference evidence="2 3" key="1">
    <citation type="submission" date="2024-03" db="EMBL/GenBank/DDBJ databases">
        <title>Human intestinal bacterial collection.</title>
        <authorList>
            <person name="Pauvert C."/>
            <person name="Hitch T.C.A."/>
            <person name="Clavel T."/>
        </authorList>
    </citation>
    <scope>NUCLEOTIDE SEQUENCE [LARGE SCALE GENOMIC DNA]</scope>
    <source>
        <strain evidence="2 3">CLA-JM-H44</strain>
    </source>
</reference>
<name>A0ABV1E0H3_9FIRM</name>
<dbReference type="Pfam" id="PF04014">
    <property type="entry name" value="MazE_antitoxin"/>
    <property type="match status" value="1"/>
</dbReference>
<feature type="domain" description="SpoVT-AbrB" evidence="1">
    <location>
        <begin position="8"/>
        <end position="51"/>
    </location>
</feature>
<proteinExistence type="predicted"/>
<dbReference type="InterPro" id="IPR037914">
    <property type="entry name" value="SpoVT-AbrB_sf"/>
</dbReference>
<dbReference type="SMART" id="SM00966">
    <property type="entry name" value="SpoVT_AbrB"/>
    <property type="match status" value="1"/>
</dbReference>
<dbReference type="PANTHER" id="PTHR36432">
    <property type="match status" value="1"/>
</dbReference>
<accession>A0ABV1E0H3</accession>
<keyword evidence="2" id="KW-0238">DNA-binding</keyword>
<evidence type="ECO:0000313" key="3">
    <source>
        <dbReference type="Proteomes" id="UP001489509"/>
    </source>
</evidence>
<dbReference type="InterPro" id="IPR052731">
    <property type="entry name" value="B_subtilis_Trans_State_Reg"/>
</dbReference>
<dbReference type="Gene3D" id="2.10.260.10">
    <property type="match status" value="1"/>
</dbReference>
<comment type="caution">
    <text evidence="2">The sequence shown here is derived from an EMBL/GenBank/DDBJ whole genome shotgun (WGS) entry which is preliminary data.</text>
</comment>
<dbReference type="Proteomes" id="UP001489509">
    <property type="component" value="Unassembled WGS sequence"/>
</dbReference>
<dbReference type="SUPFAM" id="SSF89447">
    <property type="entry name" value="AbrB/MazE/MraZ-like"/>
    <property type="match status" value="1"/>
</dbReference>
<dbReference type="RefSeq" id="WP_349219519.1">
    <property type="nucleotide sequence ID" value="NZ_JBBMFD010000012.1"/>
</dbReference>
<dbReference type="PANTHER" id="PTHR36432:SF1">
    <property type="entry name" value="STAGE V SPORULATION PROTEIN T"/>
    <property type="match status" value="1"/>
</dbReference>
<evidence type="ECO:0000313" key="2">
    <source>
        <dbReference type="EMBL" id="MEQ2440806.1"/>
    </source>
</evidence>